<gene>
    <name evidence="2" type="ORF">QJS10_CPB04g01829</name>
</gene>
<evidence type="ECO:0000313" key="3">
    <source>
        <dbReference type="Proteomes" id="UP001180020"/>
    </source>
</evidence>
<organism evidence="2 3">
    <name type="scientific">Acorus calamus</name>
    <name type="common">Sweet flag</name>
    <dbReference type="NCBI Taxonomy" id="4465"/>
    <lineage>
        <taxon>Eukaryota</taxon>
        <taxon>Viridiplantae</taxon>
        <taxon>Streptophyta</taxon>
        <taxon>Embryophyta</taxon>
        <taxon>Tracheophyta</taxon>
        <taxon>Spermatophyta</taxon>
        <taxon>Magnoliopsida</taxon>
        <taxon>Liliopsida</taxon>
        <taxon>Acoraceae</taxon>
        <taxon>Acorus</taxon>
    </lineage>
</organism>
<dbReference type="Proteomes" id="UP001180020">
    <property type="component" value="Unassembled WGS sequence"/>
</dbReference>
<sequence>MDIEMICQREEINEKNNIIAQQVVLIDHLQSQKPIEESNPLQLSRSMIKRIKLKGQKGTRDPDFEYTHAEKKGKRKAIEAPSEKNKKSKFSFKLPKNAVTNTLAQKHIKQLRHVVGITSGSLHHSPHRDNIHHGSATYFQLAVEDHEKWWSVPSITPD</sequence>
<feature type="compositionally biased region" description="Basic and acidic residues" evidence="1">
    <location>
        <begin position="58"/>
        <end position="85"/>
    </location>
</feature>
<dbReference type="EMBL" id="JAUJYO010000004">
    <property type="protein sequence ID" value="KAK1319263.1"/>
    <property type="molecule type" value="Genomic_DNA"/>
</dbReference>
<protein>
    <submittedName>
        <fullName evidence="2">Uncharacterized protein</fullName>
    </submittedName>
</protein>
<keyword evidence="3" id="KW-1185">Reference proteome</keyword>
<accession>A0AAV9F2E4</accession>
<name>A0AAV9F2E4_ACOCL</name>
<proteinExistence type="predicted"/>
<reference evidence="2" key="1">
    <citation type="journal article" date="2023" name="Nat. Commun.">
        <title>Diploid and tetraploid genomes of Acorus and the evolution of monocots.</title>
        <authorList>
            <person name="Ma L."/>
            <person name="Liu K.W."/>
            <person name="Li Z."/>
            <person name="Hsiao Y.Y."/>
            <person name="Qi Y."/>
            <person name="Fu T."/>
            <person name="Tang G.D."/>
            <person name="Zhang D."/>
            <person name="Sun W.H."/>
            <person name="Liu D.K."/>
            <person name="Li Y."/>
            <person name="Chen G.Z."/>
            <person name="Liu X.D."/>
            <person name="Liao X.Y."/>
            <person name="Jiang Y.T."/>
            <person name="Yu X."/>
            <person name="Hao Y."/>
            <person name="Huang J."/>
            <person name="Zhao X.W."/>
            <person name="Ke S."/>
            <person name="Chen Y.Y."/>
            <person name="Wu W.L."/>
            <person name="Hsu J.L."/>
            <person name="Lin Y.F."/>
            <person name="Huang M.D."/>
            <person name="Li C.Y."/>
            <person name="Huang L."/>
            <person name="Wang Z.W."/>
            <person name="Zhao X."/>
            <person name="Zhong W.Y."/>
            <person name="Peng D.H."/>
            <person name="Ahmad S."/>
            <person name="Lan S."/>
            <person name="Zhang J.S."/>
            <person name="Tsai W.C."/>
            <person name="Van de Peer Y."/>
            <person name="Liu Z.J."/>
        </authorList>
    </citation>
    <scope>NUCLEOTIDE SEQUENCE</scope>
    <source>
        <strain evidence="2">CP</strain>
    </source>
</reference>
<evidence type="ECO:0000313" key="2">
    <source>
        <dbReference type="EMBL" id="KAK1319263.1"/>
    </source>
</evidence>
<comment type="caution">
    <text evidence="2">The sequence shown here is derived from an EMBL/GenBank/DDBJ whole genome shotgun (WGS) entry which is preliminary data.</text>
</comment>
<reference evidence="2" key="2">
    <citation type="submission" date="2023-06" db="EMBL/GenBank/DDBJ databases">
        <authorList>
            <person name="Ma L."/>
            <person name="Liu K.-W."/>
            <person name="Li Z."/>
            <person name="Hsiao Y.-Y."/>
            <person name="Qi Y."/>
            <person name="Fu T."/>
            <person name="Tang G."/>
            <person name="Zhang D."/>
            <person name="Sun W.-H."/>
            <person name="Liu D.-K."/>
            <person name="Li Y."/>
            <person name="Chen G.-Z."/>
            <person name="Liu X.-D."/>
            <person name="Liao X.-Y."/>
            <person name="Jiang Y.-T."/>
            <person name="Yu X."/>
            <person name="Hao Y."/>
            <person name="Huang J."/>
            <person name="Zhao X.-W."/>
            <person name="Ke S."/>
            <person name="Chen Y.-Y."/>
            <person name="Wu W.-L."/>
            <person name="Hsu J.-L."/>
            <person name="Lin Y.-F."/>
            <person name="Huang M.-D."/>
            <person name="Li C.-Y."/>
            <person name="Huang L."/>
            <person name="Wang Z.-W."/>
            <person name="Zhao X."/>
            <person name="Zhong W.-Y."/>
            <person name="Peng D.-H."/>
            <person name="Ahmad S."/>
            <person name="Lan S."/>
            <person name="Zhang J.-S."/>
            <person name="Tsai W.-C."/>
            <person name="Van De Peer Y."/>
            <person name="Liu Z.-J."/>
        </authorList>
    </citation>
    <scope>NUCLEOTIDE SEQUENCE</scope>
    <source>
        <strain evidence="2">CP</strain>
        <tissue evidence="2">Leaves</tissue>
    </source>
</reference>
<feature type="region of interest" description="Disordered" evidence="1">
    <location>
        <begin position="53"/>
        <end position="91"/>
    </location>
</feature>
<dbReference type="AlphaFoldDB" id="A0AAV9F2E4"/>
<evidence type="ECO:0000256" key="1">
    <source>
        <dbReference type="SAM" id="MobiDB-lite"/>
    </source>
</evidence>